<proteinExistence type="predicted"/>
<keyword evidence="2" id="KW-0788">Thiol protease</keyword>
<dbReference type="Gene3D" id="3.90.70.10">
    <property type="entry name" value="Cysteine proteinases"/>
    <property type="match status" value="1"/>
</dbReference>
<feature type="active site" evidence="1 2">
    <location>
        <position position="176"/>
    </location>
</feature>
<dbReference type="PROSITE" id="PS50203">
    <property type="entry name" value="CALPAIN_CAT"/>
    <property type="match status" value="1"/>
</dbReference>
<dbReference type="eggNOG" id="KOG0045">
    <property type="taxonomic scope" value="Eukaryota"/>
</dbReference>
<dbReference type="Pfam" id="PF00648">
    <property type="entry name" value="Peptidase_C2"/>
    <property type="match status" value="1"/>
</dbReference>
<dbReference type="PRINTS" id="PR00704">
    <property type="entry name" value="CALPAIN"/>
</dbReference>
<dbReference type="InParanoid" id="D8Q2S1"/>
<dbReference type="InterPro" id="IPR038765">
    <property type="entry name" value="Papain-like_cys_pep_sf"/>
</dbReference>
<evidence type="ECO:0000256" key="2">
    <source>
        <dbReference type="PROSITE-ProRule" id="PRU00239"/>
    </source>
</evidence>
<dbReference type="Proteomes" id="UP000007431">
    <property type="component" value="Unassembled WGS sequence"/>
</dbReference>
<dbReference type="RefSeq" id="XP_003032473.1">
    <property type="nucleotide sequence ID" value="XM_003032427.1"/>
</dbReference>
<feature type="domain" description="Calpain catalytic" evidence="3">
    <location>
        <begin position="145"/>
        <end position="448"/>
    </location>
</feature>
<accession>D8Q2S1</accession>
<dbReference type="SUPFAM" id="SSF54001">
    <property type="entry name" value="Cysteine proteinases"/>
    <property type="match status" value="1"/>
</dbReference>
<feature type="active site" evidence="1 2">
    <location>
        <position position="361"/>
    </location>
</feature>
<keyword evidence="2" id="KW-0645">Protease</keyword>
<organism evidence="5">
    <name type="scientific">Schizophyllum commune (strain H4-8 / FGSC 9210)</name>
    <name type="common">Split gill fungus</name>
    <dbReference type="NCBI Taxonomy" id="578458"/>
    <lineage>
        <taxon>Eukaryota</taxon>
        <taxon>Fungi</taxon>
        <taxon>Dikarya</taxon>
        <taxon>Basidiomycota</taxon>
        <taxon>Agaricomycotina</taxon>
        <taxon>Agaricomycetes</taxon>
        <taxon>Agaricomycetidae</taxon>
        <taxon>Agaricales</taxon>
        <taxon>Schizophyllaceae</taxon>
        <taxon>Schizophyllum</taxon>
    </lineage>
</organism>
<dbReference type="GO" id="GO:0004198">
    <property type="term" value="F:calcium-dependent cysteine-type endopeptidase activity"/>
    <property type="evidence" value="ECO:0007669"/>
    <property type="project" value="InterPro"/>
</dbReference>
<name>D8Q2S1_SCHCM</name>
<dbReference type="GeneID" id="9590251"/>
<dbReference type="KEGG" id="scm:SCHCO_053608"/>
<keyword evidence="2" id="KW-0378">Hydrolase</keyword>
<reference evidence="4 5" key="1">
    <citation type="journal article" date="2010" name="Nat. Biotechnol.">
        <title>Genome sequence of the model mushroom Schizophyllum commune.</title>
        <authorList>
            <person name="Ohm R.A."/>
            <person name="de Jong J.F."/>
            <person name="Lugones L.G."/>
            <person name="Aerts A."/>
            <person name="Kothe E."/>
            <person name="Stajich J.E."/>
            <person name="de Vries R.P."/>
            <person name="Record E."/>
            <person name="Levasseur A."/>
            <person name="Baker S.E."/>
            <person name="Bartholomew K.A."/>
            <person name="Coutinho P.M."/>
            <person name="Erdmann S."/>
            <person name="Fowler T.J."/>
            <person name="Gathman A.C."/>
            <person name="Lombard V."/>
            <person name="Henrissat B."/>
            <person name="Knabe N."/>
            <person name="Kuees U."/>
            <person name="Lilly W.W."/>
            <person name="Lindquist E."/>
            <person name="Lucas S."/>
            <person name="Magnuson J.K."/>
            <person name="Piumi F."/>
            <person name="Raudaskoski M."/>
            <person name="Salamov A."/>
            <person name="Schmutz J."/>
            <person name="Schwarze F.W.M.R."/>
            <person name="vanKuyk P.A."/>
            <person name="Horton J.S."/>
            <person name="Grigoriev I.V."/>
            <person name="Woesten H.A.B."/>
        </authorList>
    </citation>
    <scope>NUCLEOTIDE SEQUENCE [LARGE SCALE GENOMIC DNA]</scope>
    <source>
        <strain evidence="5">H4-8 / FGSC 9210</strain>
    </source>
</reference>
<dbReference type="PANTHER" id="PTHR10183:SF425">
    <property type="entry name" value="CALPAIN-5"/>
    <property type="match status" value="1"/>
</dbReference>
<dbReference type="InterPro" id="IPR022684">
    <property type="entry name" value="Calpain_cysteine_protease"/>
</dbReference>
<evidence type="ECO:0000313" key="5">
    <source>
        <dbReference type="Proteomes" id="UP000007431"/>
    </source>
</evidence>
<evidence type="ECO:0000259" key="3">
    <source>
        <dbReference type="PROSITE" id="PS50203"/>
    </source>
</evidence>
<dbReference type="InterPro" id="IPR001300">
    <property type="entry name" value="Peptidase_C2_calpain_cat"/>
</dbReference>
<feature type="active site" evidence="1 2">
    <location>
        <position position="381"/>
    </location>
</feature>
<gene>
    <name evidence="4" type="ORF">SCHCODRAFT_53608</name>
</gene>
<dbReference type="PANTHER" id="PTHR10183">
    <property type="entry name" value="CALPAIN"/>
    <property type="match status" value="1"/>
</dbReference>
<dbReference type="OMA" id="MEYKDWL"/>
<dbReference type="OrthoDB" id="424753at2759"/>
<evidence type="ECO:0000256" key="1">
    <source>
        <dbReference type="PIRSR" id="PIRSR622684-1"/>
    </source>
</evidence>
<dbReference type="VEuPathDB" id="FungiDB:SCHCODRAFT_053608"/>
<sequence length="558" mass="63257">MRLRRLTRILCRETIPRPRRQGTRRALIVSKLRRLLCAPHFLLDPLCLPHLTRVFSAETHVTETRTITERPLASESADNQAGQLVTAELARAREDCRRRVRELAAECRAGNRRFRDLDFDLEEDRQRCLHGCTRPDPPFKPSDVQRVTQIFDQPRFFSDAGPNSGDIIQSEALGNCWFLSALSTCAAMEGLVDRFCVERDEAVGIYGFIIFRDNAWMPVIIDDLLYTCIPKFEDLTAAEKALYHNDLETYNRSARKGGGTLYFARSGQQGETWVPLLEKAYAKLHGDYASLVAGWDGEAVEDLTGGVAGIVQIKDILDPDHFWTHELLRANKDRLFACSFADDANLAPNTALKSTGLLAFHSYSVLRAVEARGKRFLVLRNPWGGGGGVSGGSGGWAGPWSNGSREWTQEWLGILPVLKHSFGDDGRFVMEYKDFLEFFGRMDRTLLFDSRWVMASHWVFLTSTPSPWTSSYGDVSFTITIPAKTRAVIVLSRVNERYWMDLRGCYEWNIDFKLYKRGSKKCIGRSVHSSSWKKSVSLETELDEGEYVVHVSVHSLSY</sequence>
<dbReference type="SMART" id="SM00230">
    <property type="entry name" value="CysPc"/>
    <property type="match status" value="1"/>
</dbReference>
<evidence type="ECO:0000313" key="4">
    <source>
        <dbReference type="EMBL" id="EFI97570.1"/>
    </source>
</evidence>
<dbReference type="EMBL" id="GL377305">
    <property type="protein sequence ID" value="EFI97570.1"/>
    <property type="molecule type" value="Genomic_DNA"/>
</dbReference>
<keyword evidence="5" id="KW-1185">Reference proteome</keyword>
<dbReference type="GO" id="GO:0006508">
    <property type="term" value="P:proteolysis"/>
    <property type="evidence" value="ECO:0007669"/>
    <property type="project" value="UniProtKB-KW"/>
</dbReference>
<dbReference type="HOGENOM" id="CLU_006072_2_2_1"/>
<dbReference type="STRING" id="578458.D8Q2S1"/>
<dbReference type="AlphaFoldDB" id="D8Q2S1"/>
<protein>
    <recommendedName>
        <fullName evidence="3">Calpain catalytic domain-containing protein</fullName>
    </recommendedName>
</protein>